<dbReference type="RefSeq" id="WP_091078497.1">
    <property type="nucleotide sequence ID" value="NZ_LT629799.1"/>
</dbReference>
<comment type="similarity">
    <text evidence="2">Belongs to the glycosyltransferase 2 family.</text>
</comment>
<dbReference type="AlphaFoldDB" id="A0A1H2NFR1"/>
<dbReference type="PANTHER" id="PTHR43179:SF12">
    <property type="entry name" value="GALACTOFURANOSYLTRANSFERASE GLFT2"/>
    <property type="match status" value="1"/>
</dbReference>
<proteinExistence type="inferred from homology"/>
<dbReference type="GO" id="GO:0016757">
    <property type="term" value="F:glycosyltransferase activity"/>
    <property type="evidence" value="ECO:0007669"/>
    <property type="project" value="UniProtKB-KW"/>
</dbReference>
<dbReference type="STRING" id="546874.SAMN04488544_3952"/>
<evidence type="ECO:0000256" key="3">
    <source>
        <dbReference type="ARBA" id="ARBA00022676"/>
    </source>
</evidence>
<dbReference type="Proteomes" id="UP000198825">
    <property type="component" value="Chromosome I"/>
</dbReference>
<protein>
    <submittedName>
        <fullName evidence="6">Glycosyltransferase, GT2 family</fullName>
    </submittedName>
</protein>
<gene>
    <name evidence="6" type="ORF">SAMN04488544_3952</name>
</gene>
<keyword evidence="4 6" id="KW-0808">Transferase</keyword>
<evidence type="ECO:0000313" key="6">
    <source>
        <dbReference type="EMBL" id="SDV04309.1"/>
    </source>
</evidence>
<evidence type="ECO:0000313" key="7">
    <source>
        <dbReference type="Proteomes" id="UP000198825"/>
    </source>
</evidence>
<accession>A0A1H2NFR1</accession>
<evidence type="ECO:0000256" key="1">
    <source>
        <dbReference type="ARBA" id="ARBA00004776"/>
    </source>
</evidence>
<dbReference type="Pfam" id="PF00535">
    <property type="entry name" value="Glycos_transf_2"/>
    <property type="match status" value="1"/>
</dbReference>
<dbReference type="Gene3D" id="3.90.550.10">
    <property type="entry name" value="Spore Coat Polysaccharide Biosynthesis Protein SpsA, Chain A"/>
    <property type="match status" value="1"/>
</dbReference>
<organism evidence="6 7">
    <name type="scientific">Microlunatus sagamiharensis</name>
    <dbReference type="NCBI Taxonomy" id="546874"/>
    <lineage>
        <taxon>Bacteria</taxon>
        <taxon>Bacillati</taxon>
        <taxon>Actinomycetota</taxon>
        <taxon>Actinomycetes</taxon>
        <taxon>Propionibacteriales</taxon>
        <taxon>Propionibacteriaceae</taxon>
        <taxon>Microlunatus</taxon>
    </lineage>
</organism>
<dbReference type="SUPFAM" id="SSF53448">
    <property type="entry name" value="Nucleotide-diphospho-sugar transferases"/>
    <property type="match status" value="1"/>
</dbReference>
<reference evidence="7" key="1">
    <citation type="submission" date="2016-10" db="EMBL/GenBank/DDBJ databases">
        <authorList>
            <person name="Varghese N."/>
            <person name="Submissions S."/>
        </authorList>
    </citation>
    <scope>NUCLEOTIDE SEQUENCE [LARGE SCALE GENOMIC DNA]</scope>
    <source>
        <strain evidence="7">DSM 21743</strain>
    </source>
</reference>
<keyword evidence="7" id="KW-1185">Reference proteome</keyword>
<dbReference type="InterPro" id="IPR029044">
    <property type="entry name" value="Nucleotide-diphossugar_trans"/>
</dbReference>
<dbReference type="PANTHER" id="PTHR43179">
    <property type="entry name" value="RHAMNOSYLTRANSFERASE WBBL"/>
    <property type="match status" value="1"/>
</dbReference>
<sequence length="333" mass="35126">MSAPDGAAAPAGPLTVTLAVLTFRRPTDLDAVLPLLVEQAAAQGDAYEVGVLVVDNDPGGGARTQVEAFARTATGGGTSGIAVRYAHEPVPGISAARNRALTEAGTRLLVFIDDDERPSERWLSLLLAQRERDEPAAVVGSVVSTYDVEPDAWVRAGGFFTRRRLTSGTRVDVAATNNLLLDLDVVRRLGLSFDLAFGLGGGEDMLFSRQLRARGGQIVWCDEAVVTDVVPAERVSRRFVLVRAMSYGNTWSLTSVAAASAGSRPLVRARLVVQGAARVVLGAGRALLGALRRSATDQARGLKTAMRGAGMVGGALGVRHQAYRRPRASTASR</sequence>
<evidence type="ECO:0000259" key="5">
    <source>
        <dbReference type="Pfam" id="PF00535"/>
    </source>
</evidence>
<dbReference type="OrthoDB" id="3180470at2"/>
<comment type="pathway">
    <text evidence="1">Cell wall biogenesis; cell wall polysaccharide biosynthesis.</text>
</comment>
<evidence type="ECO:0000256" key="2">
    <source>
        <dbReference type="ARBA" id="ARBA00006739"/>
    </source>
</evidence>
<dbReference type="InterPro" id="IPR001173">
    <property type="entry name" value="Glyco_trans_2-like"/>
</dbReference>
<feature type="domain" description="Glycosyltransferase 2-like" evidence="5">
    <location>
        <begin position="31"/>
        <end position="173"/>
    </location>
</feature>
<keyword evidence="3" id="KW-0328">Glycosyltransferase</keyword>
<name>A0A1H2NFR1_9ACTN</name>
<dbReference type="EMBL" id="LT629799">
    <property type="protein sequence ID" value="SDV04309.1"/>
    <property type="molecule type" value="Genomic_DNA"/>
</dbReference>
<evidence type="ECO:0000256" key="4">
    <source>
        <dbReference type="ARBA" id="ARBA00022679"/>
    </source>
</evidence>